<dbReference type="RefSeq" id="WP_123099940.1">
    <property type="nucleotide sequence ID" value="NZ_RIBZ01000157.1"/>
</dbReference>
<name>A0A3M8WF58_9ACTN</name>
<comment type="caution">
    <text evidence="1">The sequence shown here is derived from an EMBL/GenBank/DDBJ whole genome shotgun (WGS) entry which is preliminary data.</text>
</comment>
<accession>A0A3M8WF58</accession>
<keyword evidence="2" id="KW-1185">Reference proteome</keyword>
<organism evidence="1 2">
    <name type="scientific">Streptomyces botrytidirepellens</name>
    <dbReference type="NCBI Taxonomy" id="2486417"/>
    <lineage>
        <taxon>Bacteria</taxon>
        <taxon>Bacillati</taxon>
        <taxon>Actinomycetota</taxon>
        <taxon>Actinomycetes</taxon>
        <taxon>Kitasatosporales</taxon>
        <taxon>Streptomycetaceae</taxon>
        <taxon>Streptomyces</taxon>
    </lineage>
</organism>
<reference evidence="1 2" key="1">
    <citation type="submission" date="2018-11" db="EMBL/GenBank/DDBJ databases">
        <title>The Potential of Streptomyces as Biocontrol Agents against the Tomato grey mould, Botrytis cinerea (Gray mold) Frontiers in Microbiology.</title>
        <authorList>
            <person name="Li D."/>
        </authorList>
    </citation>
    <scope>NUCLEOTIDE SEQUENCE [LARGE SCALE GENOMIC DNA]</scope>
    <source>
        <strain evidence="1 2">NEAU-LD23</strain>
    </source>
</reference>
<evidence type="ECO:0000313" key="2">
    <source>
        <dbReference type="Proteomes" id="UP000275401"/>
    </source>
</evidence>
<sequence length="177" mass="19123">MTSTPVTNHPAAASAVALSALDQAVMIASRRERNFAPQQITVTLHTMEGALSLQGRAHGHTIPAPGFPELPLPTYTFPTTDLETFLTQFTQALDAQTTRASRLVLAVHADVPGYDFDDAYAWSYDPQTKDFQAVLPADAADLFHEETTLLAYRWHKAPYSSVSALAPADPTKTGPTA</sequence>
<dbReference type="AlphaFoldDB" id="A0A3M8WF58"/>
<dbReference type="EMBL" id="RIBZ01000157">
    <property type="protein sequence ID" value="RNG28738.1"/>
    <property type="molecule type" value="Genomic_DNA"/>
</dbReference>
<evidence type="ECO:0000313" key="1">
    <source>
        <dbReference type="EMBL" id="RNG28738.1"/>
    </source>
</evidence>
<dbReference type="Proteomes" id="UP000275401">
    <property type="component" value="Unassembled WGS sequence"/>
</dbReference>
<protein>
    <submittedName>
        <fullName evidence="1">Uncharacterized protein</fullName>
    </submittedName>
</protein>
<gene>
    <name evidence="1" type="ORF">EEJ42_12035</name>
</gene>
<proteinExistence type="predicted"/>